<evidence type="ECO:0000313" key="3">
    <source>
        <dbReference type="Proteomes" id="UP000627292"/>
    </source>
</evidence>
<reference evidence="2" key="1">
    <citation type="journal article" date="2014" name="Int. J. Syst. Evol. Microbiol.">
        <title>Complete genome sequence of Corynebacterium casei LMG S-19264T (=DSM 44701T), isolated from a smear-ripened cheese.</title>
        <authorList>
            <consortium name="US DOE Joint Genome Institute (JGI-PGF)"/>
            <person name="Walter F."/>
            <person name="Albersmeier A."/>
            <person name="Kalinowski J."/>
            <person name="Ruckert C."/>
        </authorList>
    </citation>
    <scope>NUCLEOTIDE SEQUENCE</scope>
    <source>
        <strain evidence="2">CGMCC 1.15290</strain>
    </source>
</reference>
<evidence type="ECO:0008006" key="4">
    <source>
        <dbReference type="Google" id="ProtNLM"/>
    </source>
</evidence>
<organism evidence="2 3">
    <name type="scientific">Filimonas zeae</name>
    <dbReference type="NCBI Taxonomy" id="1737353"/>
    <lineage>
        <taxon>Bacteria</taxon>
        <taxon>Pseudomonadati</taxon>
        <taxon>Bacteroidota</taxon>
        <taxon>Chitinophagia</taxon>
        <taxon>Chitinophagales</taxon>
        <taxon>Chitinophagaceae</taxon>
        <taxon>Filimonas</taxon>
    </lineage>
</organism>
<keyword evidence="1" id="KW-0732">Signal</keyword>
<gene>
    <name evidence="2" type="ORF">GCM10011379_55170</name>
</gene>
<sequence length="109" mass="11802">MKKQFFLLAGILAVSVLTVAAQENKTERQDIKKGFYSIGNNAAKLPSPQAKAAEQSAGTVTVQKGYYTIGNNDTKLASPRLNVANTTNNKRPVVQKGFYSIGNNADKLR</sequence>
<evidence type="ECO:0000256" key="1">
    <source>
        <dbReference type="SAM" id="SignalP"/>
    </source>
</evidence>
<reference evidence="2" key="2">
    <citation type="submission" date="2020-09" db="EMBL/GenBank/DDBJ databases">
        <authorList>
            <person name="Sun Q."/>
            <person name="Zhou Y."/>
        </authorList>
    </citation>
    <scope>NUCLEOTIDE SEQUENCE</scope>
    <source>
        <strain evidence="2">CGMCC 1.15290</strain>
    </source>
</reference>
<dbReference type="EMBL" id="BMIB01000006">
    <property type="protein sequence ID" value="GGH81972.1"/>
    <property type="molecule type" value="Genomic_DNA"/>
</dbReference>
<comment type="caution">
    <text evidence="2">The sequence shown here is derived from an EMBL/GenBank/DDBJ whole genome shotgun (WGS) entry which is preliminary data.</text>
</comment>
<dbReference type="Proteomes" id="UP000627292">
    <property type="component" value="Unassembled WGS sequence"/>
</dbReference>
<name>A0A917J6K8_9BACT</name>
<feature type="signal peptide" evidence="1">
    <location>
        <begin position="1"/>
        <end position="21"/>
    </location>
</feature>
<evidence type="ECO:0000313" key="2">
    <source>
        <dbReference type="EMBL" id="GGH81972.1"/>
    </source>
</evidence>
<feature type="chain" id="PRO_5036941723" description="Pectate lyase" evidence="1">
    <location>
        <begin position="22"/>
        <end position="109"/>
    </location>
</feature>
<accession>A0A917J6K8</accession>
<dbReference type="RefSeq" id="WP_188958736.1">
    <property type="nucleotide sequence ID" value="NZ_BMIB01000006.1"/>
</dbReference>
<proteinExistence type="predicted"/>
<dbReference type="AlphaFoldDB" id="A0A917J6K8"/>
<protein>
    <recommendedName>
        <fullName evidence="4">Pectate lyase</fullName>
    </recommendedName>
</protein>
<keyword evidence="3" id="KW-1185">Reference proteome</keyword>